<dbReference type="Pfam" id="PF00589">
    <property type="entry name" value="Phage_integrase"/>
    <property type="match status" value="1"/>
</dbReference>
<dbReference type="NCBIfam" id="NF001399">
    <property type="entry name" value="PRK00283.1"/>
    <property type="match status" value="1"/>
</dbReference>
<dbReference type="InterPro" id="IPR050090">
    <property type="entry name" value="Tyrosine_recombinase_XerCD"/>
</dbReference>
<feature type="domain" description="Tyr recombinase" evidence="6">
    <location>
        <begin position="67"/>
        <end position="251"/>
    </location>
</feature>
<evidence type="ECO:0000256" key="4">
    <source>
        <dbReference type="ARBA" id="ARBA00023172"/>
    </source>
</evidence>
<dbReference type="PROSITE" id="PS51900">
    <property type="entry name" value="CB"/>
    <property type="match status" value="1"/>
</dbReference>
<reference evidence="8" key="1">
    <citation type="submission" date="2020-10" db="EMBL/GenBank/DDBJ databases">
        <authorList>
            <person name="Gilroy R."/>
        </authorList>
    </citation>
    <scope>NUCLEOTIDE SEQUENCE</scope>
    <source>
        <strain evidence="8">2889</strain>
    </source>
</reference>
<dbReference type="InterPro" id="IPR010998">
    <property type="entry name" value="Integrase_recombinase_N"/>
</dbReference>
<gene>
    <name evidence="8" type="ORF">IAB08_09510</name>
</gene>
<dbReference type="PROSITE" id="PS51898">
    <property type="entry name" value="TYR_RECOMBINASE"/>
    <property type="match status" value="1"/>
</dbReference>
<keyword evidence="3 5" id="KW-0238">DNA-binding</keyword>
<dbReference type="Proteomes" id="UP000823612">
    <property type="component" value="Unassembled WGS sequence"/>
</dbReference>
<comment type="caution">
    <text evidence="8">The sequence shown here is derived from an EMBL/GenBank/DDBJ whole genome shotgun (WGS) entry which is preliminary data.</text>
</comment>
<evidence type="ECO:0000313" key="9">
    <source>
        <dbReference type="Proteomes" id="UP000823612"/>
    </source>
</evidence>
<evidence type="ECO:0000259" key="6">
    <source>
        <dbReference type="PROSITE" id="PS51898"/>
    </source>
</evidence>
<keyword evidence="2" id="KW-0229">DNA integration</keyword>
<evidence type="ECO:0000256" key="5">
    <source>
        <dbReference type="PROSITE-ProRule" id="PRU01248"/>
    </source>
</evidence>
<evidence type="ECO:0000256" key="1">
    <source>
        <dbReference type="ARBA" id="ARBA00022829"/>
    </source>
</evidence>
<evidence type="ECO:0000313" key="8">
    <source>
        <dbReference type="EMBL" id="MBO8433508.1"/>
    </source>
</evidence>
<dbReference type="Gene3D" id="1.10.150.130">
    <property type="match status" value="1"/>
</dbReference>
<dbReference type="InterPro" id="IPR013762">
    <property type="entry name" value="Integrase-like_cat_sf"/>
</dbReference>
<dbReference type="InterPro" id="IPR011010">
    <property type="entry name" value="DNA_brk_join_enz"/>
</dbReference>
<evidence type="ECO:0000259" key="7">
    <source>
        <dbReference type="PROSITE" id="PS51900"/>
    </source>
</evidence>
<reference evidence="8" key="2">
    <citation type="journal article" date="2021" name="PeerJ">
        <title>Extensive microbial diversity within the chicken gut microbiome revealed by metagenomics and culture.</title>
        <authorList>
            <person name="Gilroy R."/>
            <person name="Ravi A."/>
            <person name="Getino M."/>
            <person name="Pursley I."/>
            <person name="Horton D.L."/>
            <person name="Alikhan N.F."/>
            <person name="Baker D."/>
            <person name="Gharbi K."/>
            <person name="Hall N."/>
            <person name="Watson M."/>
            <person name="Adriaenssens E.M."/>
            <person name="Foster-Nyarko E."/>
            <person name="Jarju S."/>
            <person name="Secka A."/>
            <person name="Antonio M."/>
            <person name="Oren A."/>
            <person name="Chaudhuri R.R."/>
            <person name="La Ragione R."/>
            <person name="Hildebrand F."/>
            <person name="Pallen M.J."/>
        </authorList>
    </citation>
    <scope>NUCLEOTIDE SEQUENCE</scope>
    <source>
        <strain evidence="8">2889</strain>
    </source>
</reference>
<dbReference type="Gene3D" id="1.10.443.10">
    <property type="entry name" value="Intergrase catalytic core"/>
    <property type="match status" value="1"/>
</dbReference>
<dbReference type="AlphaFoldDB" id="A0A9D9H3L7"/>
<proteinExistence type="predicted"/>
<dbReference type="GO" id="GO:0003677">
    <property type="term" value="F:DNA binding"/>
    <property type="evidence" value="ECO:0007669"/>
    <property type="project" value="UniProtKB-UniRule"/>
</dbReference>
<dbReference type="InterPro" id="IPR002104">
    <property type="entry name" value="Integrase_catalytic"/>
</dbReference>
<evidence type="ECO:0000256" key="2">
    <source>
        <dbReference type="ARBA" id="ARBA00022908"/>
    </source>
</evidence>
<name>A0A9D9H3L7_9BACT</name>
<dbReference type="CDD" id="cd00798">
    <property type="entry name" value="INT_XerDC_C"/>
    <property type="match status" value="1"/>
</dbReference>
<keyword evidence="1" id="KW-0159">Chromosome partition</keyword>
<dbReference type="GO" id="GO:0015074">
    <property type="term" value="P:DNA integration"/>
    <property type="evidence" value="ECO:0007669"/>
    <property type="project" value="UniProtKB-KW"/>
</dbReference>
<accession>A0A9D9H3L7</accession>
<organism evidence="8 9">
    <name type="scientific">Candidatus Pullibacteroides excrementavium</name>
    <dbReference type="NCBI Taxonomy" id="2840905"/>
    <lineage>
        <taxon>Bacteria</taxon>
        <taxon>Pseudomonadati</taxon>
        <taxon>Bacteroidota</taxon>
        <taxon>Bacteroidia</taxon>
        <taxon>Bacteroidales</taxon>
        <taxon>Candidatus Pullibacteroides</taxon>
    </lineage>
</organism>
<dbReference type="SUPFAM" id="SSF56349">
    <property type="entry name" value="DNA breaking-rejoining enzymes"/>
    <property type="match status" value="1"/>
</dbReference>
<dbReference type="EMBL" id="JADIMZ010000144">
    <property type="protein sequence ID" value="MBO8433508.1"/>
    <property type="molecule type" value="Genomic_DNA"/>
</dbReference>
<feature type="domain" description="Core-binding (CB)" evidence="7">
    <location>
        <begin position="1"/>
        <end position="46"/>
    </location>
</feature>
<dbReference type="InterPro" id="IPR044068">
    <property type="entry name" value="CB"/>
</dbReference>
<dbReference type="PANTHER" id="PTHR30349:SF81">
    <property type="entry name" value="TYROSINE RECOMBINASE XERC"/>
    <property type="match status" value="1"/>
</dbReference>
<dbReference type="GO" id="GO:0007059">
    <property type="term" value="P:chromosome segregation"/>
    <property type="evidence" value="ECO:0007669"/>
    <property type="project" value="UniProtKB-KW"/>
</dbReference>
<dbReference type="PANTHER" id="PTHR30349">
    <property type="entry name" value="PHAGE INTEGRASE-RELATED"/>
    <property type="match status" value="1"/>
</dbReference>
<protein>
    <submittedName>
        <fullName evidence="8">Tyrosine recombinase</fullName>
    </submittedName>
</protein>
<evidence type="ECO:0000256" key="3">
    <source>
        <dbReference type="ARBA" id="ARBA00023125"/>
    </source>
</evidence>
<sequence length="260" mass="29697">MQRDTLASIQAADVECFITFLMDIGMNATSQARILSGIKSFFNYLVLENIIEKSPAELIESPKLKRHLPDVLSYEEIAKILDSIDLSTAENRRNRAMLETLYACGLRVSELVSLKISMIYPKEGFVRIIGKGDKERLVPIGHTALEQILTYIKADRCHIEIQKGNEDIVFLNRYGKSLSRVMVFKIIKRLVAEAGIRKTVSPHTFRHSFATHLIEGGADLRAVQDMLGHESITTTEIYTHIDRRYLQDTIRHYHPLEKKN</sequence>
<dbReference type="GO" id="GO:0006310">
    <property type="term" value="P:DNA recombination"/>
    <property type="evidence" value="ECO:0007669"/>
    <property type="project" value="UniProtKB-KW"/>
</dbReference>
<keyword evidence="4" id="KW-0233">DNA recombination</keyword>